<evidence type="ECO:0000313" key="1">
    <source>
        <dbReference type="EMBL" id="KAL2730354.1"/>
    </source>
</evidence>
<sequence>MLNKLGIARESKISLPSIIFILVRTVKKKVENNWDLDELKVKLIAEGDEGKEVEAELRADYTIEELNELVIYASRIRIVLTLLGFSPLAKVHYVKGMTTLSGLAKKDWTYQCHVIIREFFENPKHRVLCIYYEVTNKVPMALLSFPLTPVYELCYFIRKPDQIFRLENFHDTIVFGSFNWSVEYYILNVVQSVLTPIIFKIETLPDIANSVGEQARADGSSCGSFSRLASHDAKGDHVDTRTALASA</sequence>
<comment type="caution">
    <text evidence="1">The sequence shown here is derived from an EMBL/GenBank/DDBJ whole genome shotgun (WGS) entry which is preliminary data.</text>
</comment>
<organism evidence="1 2">
    <name type="scientific">Vespula maculifrons</name>
    <name type="common">Eastern yellow jacket</name>
    <name type="synonym">Wasp</name>
    <dbReference type="NCBI Taxonomy" id="7453"/>
    <lineage>
        <taxon>Eukaryota</taxon>
        <taxon>Metazoa</taxon>
        <taxon>Ecdysozoa</taxon>
        <taxon>Arthropoda</taxon>
        <taxon>Hexapoda</taxon>
        <taxon>Insecta</taxon>
        <taxon>Pterygota</taxon>
        <taxon>Neoptera</taxon>
        <taxon>Endopterygota</taxon>
        <taxon>Hymenoptera</taxon>
        <taxon>Apocrita</taxon>
        <taxon>Aculeata</taxon>
        <taxon>Vespoidea</taxon>
        <taxon>Vespidae</taxon>
        <taxon>Vespinae</taxon>
        <taxon>Vespula</taxon>
    </lineage>
</organism>
<reference evidence="1 2" key="1">
    <citation type="journal article" date="2024" name="Ann. Entomol. Soc. Am.">
        <title>Genomic analyses of the southern and eastern yellowjacket wasps (Hymenoptera: Vespidae) reveal evolutionary signatures of social life.</title>
        <authorList>
            <person name="Catto M.A."/>
            <person name="Caine P.B."/>
            <person name="Orr S.E."/>
            <person name="Hunt B.G."/>
            <person name="Goodisman M.A.D."/>
        </authorList>
    </citation>
    <scope>NUCLEOTIDE SEQUENCE [LARGE SCALE GENOMIC DNA]</scope>
    <source>
        <strain evidence="1">232</strain>
        <tissue evidence="1">Head and thorax</tissue>
    </source>
</reference>
<protein>
    <submittedName>
        <fullName evidence="1">Dynein axonemal heavy chain 2-like</fullName>
    </submittedName>
</protein>
<dbReference type="AlphaFoldDB" id="A0ABD2BC98"/>
<accession>A0ABD2BC98</accession>
<gene>
    <name evidence="1" type="ORF">V1477_016165</name>
</gene>
<dbReference type="EMBL" id="JAYRBN010000091">
    <property type="protein sequence ID" value="KAL2730354.1"/>
    <property type="molecule type" value="Genomic_DNA"/>
</dbReference>
<name>A0ABD2BC98_VESMC</name>
<evidence type="ECO:0000313" key="2">
    <source>
        <dbReference type="Proteomes" id="UP001607303"/>
    </source>
</evidence>
<proteinExistence type="predicted"/>
<keyword evidence="2" id="KW-1185">Reference proteome</keyword>
<dbReference type="Proteomes" id="UP001607303">
    <property type="component" value="Unassembled WGS sequence"/>
</dbReference>